<sequence length="369" mass="39516">MRELDDALDELNRDARTSDAPLDAVRARVLAAAAAESAAPKRPASRRWYLPVAVAAAAALVTGVVAVNNSGTTVEQVAEPLTTGVTESEVPPVRLLSAREYLTMAADAITAVDQPLAPGQYRYIAAHEWNQRGVMTGSSVDDPNPTPAGYDYLVESRTETWIPQDVTQEWLNRRTPLEGAKFLGGSVPQSEAPLPEPDVTAKGERRGRCGDFFPNSQPRKVCGDPQDWDNPDFYTGLPRDPQALAQWLRDATAHRGGAPTTMFHWAVQLLRTGLVPADLRSALYRALATLDGVTVTDGNVVLDGRVGVAITIESPAEHRELIVDPATGDFIGERIVAGPEPHDPWIAPGTVTGHSAITTKVVNALGATS</sequence>
<proteinExistence type="predicted"/>
<evidence type="ECO:0000256" key="1">
    <source>
        <dbReference type="SAM" id="MobiDB-lite"/>
    </source>
</evidence>
<feature type="region of interest" description="Disordered" evidence="1">
    <location>
        <begin position="184"/>
        <end position="205"/>
    </location>
</feature>
<comment type="caution">
    <text evidence="2">The sequence shown here is derived from an EMBL/GenBank/DDBJ whole genome shotgun (WGS) entry which is preliminary data.</text>
</comment>
<dbReference type="Proteomes" id="UP001268819">
    <property type="component" value="Unassembled WGS sequence"/>
</dbReference>
<gene>
    <name evidence="2" type="ORF">J2S66_005336</name>
</gene>
<dbReference type="RefSeq" id="WP_310310019.1">
    <property type="nucleotide sequence ID" value="NZ_BAAAXB010000001.1"/>
</dbReference>
<keyword evidence="3" id="KW-1185">Reference proteome</keyword>
<evidence type="ECO:0000313" key="2">
    <source>
        <dbReference type="EMBL" id="MDR6596952.1"/>
    </source>
</evidence>
<organism evidence="2 3">
    <name type="scientific">Saccharothrix longispora</name>
    <dbReference type="NCBI Taxonomy" id="33920"/>
    <lineage>
        <taxon>Bacteria</taxon>
        <taxon>Bacillati</taxon>
        <taxon>Actinomycetota</taxon>
        <taxon>Actinomycetes</taxon>
        <taxon>Pseudonocardiales</taxon>
        <taxon>Pseudonocardiaceae</taxon>
        <taxon>Saccharothrix</taxon>
    </lineage>
</organism>
<evidence type="ECO:0000313" key="3">
    <source>
        <dbReference type="Proteomes" id="UP001268819"/>
    </source>
</evidence>
<accession>A0ABU1Q214</accession>
<dbReference type="InterPro" id="IPR047789">
    <property type="entry name" value="CU044_5270-like"/>
</dbReference>
<dbReference type="EMBL" id="JAVDSG010000001">
    <property type="protein sequence ID" value="MDR6596952.1"/>
    <property type="molecule type" value="Genomic_DNA"/>
</dbReference>
<reference evidence="2 3" key="1">
    <citation type="submission" date="2023-07" db="EMBL/GenBank/DDBJ databases">
        <title>Sequencing the genomes of 1000 actinobacteria strains.</title>
        <authorList>
            <person name="Klenk H.-P."/>
        </authorList>
    </citation>
    <scope>NUCLEOTIDE SEQUENCE [LARGE SCALE GENOMIC DNA]</scope>
    <source>
        <strain evidence="2 3">DSM 43749</strain>
    </source>
</reference>
<name>A0ABU1Q214_9PSEU</name>
<evidence type="ECO:0008006" key="4">
    <source>
        <dbReference type="Google" id="ProtNLM"/>
    </source>
</evidence>
<dbReference type="NCBIfam" id="NF038083">
    <property type="entry name" value="CU044_5270_fam"/>
    <property type="match status" value="1"/>
</dbReference>
<protein>
    <recommendedName>
        <fullName evidence="4">CU044_5270 family protein</fullName>
    </recommendedName>
</protein>